<accession>F0ZF49</accession>
<organism evidence="1 2">
    <name type="scientific">Dictyostelium purpureum</name>
    <name type="common">Slime mold</name>
    <dbReference type="NCBI Taxonomy" id="5786"/>
    <lineage>
        <taxon>Eukaryota</taxon>
        <taxon>Amoebozoa</taxon>
        <taxon>Evosea</taxon>
        <taxon>Eumycetozoa</taxon>
        <taxon>Dictyostelia</taxon>
        <taxon>Dictyosteliales</taxon>
        <taxon>Dictyosteliaceae</taxon>
        <taxon>Dictyostelium</taxon>
    </lineage>
</organism>
<proteinExistence type="predicted"/>
<evidence type="ECO:0000313" key="1">
    <source>
        <dbReference type="EMBL" id="EGC37389.1"/>
    </source>
</evidence>
<evidence type="ECO:0000313" key="2">
    <source>
        <dbReference type="Proteomes" id="UP000001064"/>
    </source>
</evidence>
<dbReference type="Proteomes" id="UP000001064">
    <property type="component" value="Unassembled WGS sequence"/>
</dbReference>
<protein>
    <submittedName>
        <fullName evidence="1">Uncharacterized protein</fullName>
    </submittedName>
</protein>
<dbReference type="AlphaFoldDB" id="F0ZF49"/>
<dbReference type="KEGG" id="dpp:DICPUDRAFT_149974"/>
<gene>
    <name evidence="1" type="ORF">DICPUDRAFT_149974</name>
</gene>
<dbReference type="OrthoDB" id="420169at2759"/>
<dbReference type="VEuPathDB" id="AmoebaDB:DICPUDRAFT_149974"/>
<keyword evidence="2" id="KW-1185">Reference proteome</keyword>
<dbReference type="EMBL" id="GL871000">
    <property type="protein sequence ID" value="EGC37389.1"/>
    <property type="molecule type" value="Genomic_DNA"/>
</dbReference>
<name>F0ZF49_DICPU</name>
<reference evidence="2" key="1">
    <citation type="journal article" date="2011" name="Genome Biol.">
        <title>Comparative genomics of the social amoebae Dictyostelium discoideum and Dictyostelium purpureum.</title>
        <authorList>
            <consortium name="US DOE Joint Genome Institute (JGI-PGF)"/>
            <person name="Sucgang R."/>
            <person name="Kuo A."/>
            <person name="Tian X."/>
            <person name="Salerno W."/>
            <person name="Parikh A."/>
            <person name="Feasley C.L."/>
            <person name="Dalin E."/>
            <person name="Tu H."/>
            <person name="Huang E."/>
            <person name="Barry K."/>
            <person name="Lindquist E."/>
            <person name="Shapiro H."/>
            <person name="Bruce D."/>
            <person name="Schmutz J."/>
            <person name="Salamov A."/>
            <person name="Fey P."/>
            <person name="Gaudet P."/>
            <person name="Anjard C."/>
            <person name="Babu M.M."/>
            <person name="Basu S."/>
            <person name="Bushmanova Y."/>
            <person name="van der Wel H."/>
            <person name="Katoh-Kurasawa M."/>
            <person name="Dinh C."/>
            <person name="Coutinho P.M."/>
            <person name="Saito T."/>
            <person name="Elias M."/>
            <person name="Schaap P."/>
            <person name="Kay R.R."/>
            <person name="Henrissat B."/>
            <person name="Eichinger L."/>
            <person name="Rivero F."/>
            <person name="Putnam N.H."/>
            <person name="West C.M."/>
            <person name="Loomis W.F."/>
            <person name="Chisholm R.L."/>
            <person name="Shaulsky G."/>
            <person name="Strassmann J.E."/>
            <person name="Queller D.C."/>
            <person name="Kuspa A."/>
            <person name="Grigoriev I.V."/>
        </authorList>
    </citation>
    <scope>NUCLEOTIDE SEQUENCE [LARGE SCALE GENOMIC DNA]</scope>
    <source>
        <strain evidence="2">QSDP1</strain>
    </source>
</reference>
<dbReference type="RefSeq" id="XP_003286042.1">
    <property type="nucleotide sequence ID" value="XM_003285994.1"/>
</dbReference>
<dbReference type="GeneID" id="10499862"/>
<sequence length="350" mass="41219">MMEELRLKSHESTAKKKLTMSTETVNGLKINSAEFIFCDINITWGADKLDQLINKVLYRESKWVKILRGLENYKARMEREGTEPVWPEICSTIRRKDDKVELREAVNNKLEKAKSSANDKGKRFKGIKLIKTSARIKVPVEKDAKDYKEYMSNYRASMAMYFNTAQGMISTQMRLQVVDRYGRVVFDFRGINNQTVDLPYPMPLIDQLLNKAKNNRIQGNTKTIEEWAKVLRRSVEGDEFKEYLLKELSLLKLENERFRNQNYGFERRKKPLSEDVKFEGGFSMGFEKTWDLFEFQFRYHFGPRFDNTDLISSLKGDALIYLQRMDPNGNNSAEENLLQLRKQYQDLPRF</sequence>
<dbReference type="InParanoid" id="F0ZF49"/>